<dbReference type="PROSITE" id="PS50844">
    <property type="entry name" value="AFP_LIKE"/>
    <property type="match status" value="1"/>
</dbReference>
<dbReference type="InterPro" id="IPR051690">
    <property type="entry name" value="PseI-like"/>
</dbReference>
<dbReference type="SUPFAM" id="SSF51269">
    <property type="entry name" value="AFP III-like domain"/>
    <property type="match status" value="1"/>
</dbReference>
<gene>
    <name evidence="2" type="primary">NANS</name>
    <name evidence="2" type="ORF">TNIN_362611</name>
</gene>
<dbReference type="InterPro" id="IPR013132">
    <property type="entry name" value="PseI/NeuA/B-like_N"/>
</dbReference>
<accession>A0A8X6YM33</accession>
<name>A0A8X6YM33_9ARAC</name>
<dbReference type="AlphaFoldDB" id="A0A8X6YM33"/>
<dbReference type="InterPro" id="IPR013785">
    <property type="entry name" value="Aldolase_TIM"/>
</dbReference>
<dbReference type="InterPro" id="IPR013974">
    <property type="entry name" value="SAF"/>
</dbReference>
<proteinExistence type="predicted"/>
<dbReference type="PANTHER" id="PTHR42966">
    <property type="entry name" value="N-ACETYLNEURAMINATE SYNTHASE"/>
    <property type="match status" value="1"/>
</dbReference>
<sequence length="273" mass="30920">MCFDAVLIDYTHGTRHLNQFRIKWPFRLLDLNPIEHDSAKFLDFLGVPFFKIGSADSTNLPLLRYISKFQKPLVISTGMTSKDEVIKMYGTVSKECQHVAVLQCTSCYPTAPESVNLSVIQEFHELFPLAVVGYSGHEEGIGISIAAVTLGAKILERHITLDRNLKGSDHIASLEPKEFKQLVWEIRNVEKAIGCREKAFLEKEAPCYDKLGKTVVASKDLQKGTILLEDMMEVKVAEEKGFDPIQFYDLIGKRLRHDMPKEKTISSADLWPY</sequence>
<dbReference type="PANTHER" id="PTHR42966:SF1">
    <property type="entry name" value="SIALIC ACID SYNTHASE"/>
    <property type="match status" value="1"/>
</dbReference>
<dbReference type="InterPro" id="IPR057736">
    <property type="entry name" value="SAF_PseI/NeuA/NeuB"/>
</dbReference>
<dbReference type="Gene3D" id="3.90.1210.10">
    <property type="entry name" value="Antifreeze-like/N-acetylneuraminic acid synthase C-terminal domain"/>
    <property type="match status" value="1"/>
</dbReference>
<protein>
    <submittedName>
        <fullName evidence="2">Sialic acid synthase</fullName>
    </submittedName>
</protein>
<dbReference type="Pfam" id="PF08666">
    <property type="entry name" value="SAF"/>
    <property type="match status" value="1"/>
</dbReference>
<keyword evidence="3" id="KW-1185">Reference proteome</keyword>
<dbReference type="GO" id="GO:0047444">
    <property type="term" value="F:N-acylneuraminate-9-phosphate synthase activity"/>
    <property type="evidence" value="ECO:0007669"/>
    <property type="project" value="TreeGrafter"/>
</dbReference>
<dbReference type="EMBL" id="BMAV01021014">
    <property type="protein sequence ID" value="GFY74873.1"/>
    <property type="molecule type" value="Genomic_DNA"/>
</dbReference>
<dbReference type="SUPFAM" id="SSF51569">
    <property type="entry name" value="Aldolase"/>
    <property type="match status" value="1"/>
</dbReference>
<dbReference type="Proteomes" id="UP000886998">
    <property type="component" value="Unassembled WGS sequence"/>
</dbReference>
<evidence type="ECO:0000259" key="1">
    <source>
        <dbReference type="PROSITE" id="PS50844"/>
    </source>
</evidence>
<dbReference type="Pfam" id="PF03102">
    <property type="entry name" value="NeuB"/>
    <property type="match status" value="1"/>
</dbReference>
<comment type="caution">
    <text evidence="2">The sequence shown here is derived from an EMBL/GenBank/DDBJ whole genome shotgun (WGS) entry which is preliminary data.</text>
</comment>
<dbReference type="InterPro" id="IPR036732">
    <property type="entry name" value="AFP_Neu5c_C_sf"/>
</dbReference>
<evidence type="ECO:0000313" key="3">
    <source>
        <dbReference type="Proteomes" id="UP000886998"/>
    </source>
</evidence>
<dbReference type="Gene3D" id="3.20.20.70">
    <property type="entry name" value="Aldolase class I"/>
    <property type="match status" value="1"/>
</dbReference>
<evidence type="ECO:0000313" key="2">
    <source>
        <dbReference type="EMBL" id="GFY74873.1"/>
    </source>
</evidence>
<dbReference type="OrthoDB" id="9928645at2759"/>
<dbReference type="GO" id="GO:0016051">
    <property type="term" value="P:carbohydrate biosynthetic process"/>
    <property type="evidence" value="ECO:0007669"/>
    <property type="project" value="InterPro"/>
</dbReference>
<feature type="domain" description="AFP-like" evidence="1">
    <location>
        <begin position="214"/>
        <end position="273"/>
    </location>
</feature>
<dbReference type="CDD" id="cd11615">
    <property type="entry name" value="SAF_NeuB_like"/>
    <property type="match status" value="1"/>
</dbReference>
<reference evidence="2" key="1">
    <citation type="submission" date="2020-08" db="EMBL/GenBank/DDBJ databases">
        <title>Multicomponent nature underlies the extraordinary mechanical properties of spider dragline silk.</title>
        <authorList>
            <person name="Kono N."/>
            <person name="Nakamura H."/>
            <person name="Mori M."/>
            <person name="Yoshida Y."/>
            <person name="Ohtoshi R."/>
            <person name="Malay A.D."/>
            <person name="Moran D.A.P."/>
            <person name="Tomita M."/>
            <person name="Numata K."/>
            <person name="Arakawa K."/>
        </authorList>
    </citation>
    <scope>NUCLEOTIDE SEQUENCE</scope>
</reference>
<dbReference type="InterPro" id="IPR006190">
    <property type="entry name" value="SAF_AFP_Neu5Ac"/>
</dbReference>
<organism evidence="2 3">
    <name type="scientific">Trichonephila inaurata madagascariensis</name>
    <dbReference type="NCBI Taxonomy" id="2747483"/>
    <lineage>
        <taxon>Eukaryota</taxon>
        <taxon>Metazoa</taxon>
        <taxon>Ecdysozoa</taxon>
        <taxon>Arthropoda</taxon>
        <taxon>Chelicerata</taxon>
        <taxon>Arachnida</taxon>
        <taxon>Araneae</taxon>
        <taxon>Araneomorphae</taxon>
        <taxon>Entelegynae</taxon>
        <taxon>Araneoidea</taxon>
        <taxon>Nephilidae</taxon>
        <taxon>Trichonephila</taxon>
        <taxon>Trichonephila inaurata</taxon>
    </lineage>
</organism>